<feature type="transmembrane region" description="Helical" evidence="1">
    <location>
        <begin position="67"/>
        <end position="85"/>
    </location>
</feature>
<feature type="transmembrane region" description="Helical" evidence="1">
    <location>
        <begin position="105"/>
        <end position="131"/>
    </location>
</feature>
<dbReference type="EMBL" id="CAJVPY010005709">
    <property type="protein sequence ID" value="CAG8648766.1"/>
    <property type="molecule type" value="Genomic_DNA"/>
</dbReference>
<protein>
    <submittedName>
        <fullName evidence="2">27867_t:CDS:1</fullName>
    </submittedName>
</protein>
<accession>A0A9N9H5H6</accession>
<keyword evidence="1" id="KW-1133">Transmembrane helix</keyword>
<evidence type="ECO:0000256" key="1">
    <source>
        <dbReference type="SAM" id="Phobius"/>
    </source>
</evidence>
<evidence type="ECO:0000313" key="3">
    <source>
        <dbReference type="Proteomes" id="UP000789405"/>
    </source>
</evidence>
<sequence length="282" mass="31796">MSFDVLLSIIWNDDLNKAPREFCIFQGLMLQFTTYTASISAVCFALQSYQLVVLKRETSIKWIYSSIIVYPILMTSILVSLSYGFDSIHVRDLSCDVITPPWVRLVGYAGSNLLISIPGVYWSGRVAWVVFNHSERTLRTFSTLPMLQQENQIENNSQLKYNSSIPINIKITNFNNPTQNQNQRLTQGIGPKIKYKITRTAAIRMACFSIGFLVISLIVSIDTLIILFSNSPTETKISGNDGAGSLIGIVVFLIFGTTKDSNVLKKCFQKRRIKERENNNGI</sequence>
<proteinExistence type="predicted"/>
<name>A0A9N9H5H6_9GLOM</name>
<gene>
    <name evidence="2" type="ORF">DERYTH_LOCUS10066</name>
</gene>
<dbReference type="OrthoDB" id="2394693at2759"/>
<feature type="transmembrane region" description="Helical" evidence="1">
    <location>
        <begin position="202"/>
        <end position="228"/>
    </location>
</feature>
<dbReference type="AlphaFoldDB" id="A0A9N9H5H6"/>
<feature type="transmembrane region" description="Helical" evidence="1">
    <location>
        <begin position="243"/>
        <end position="264"/>
    </location>
</feature>
<dbReference type="Proteomes" id="UP000789405">
    <property type="component" value="Unassembled WGS sequence"/>
</dbReference>
<reference evidence="2" key="1">
    <citation type="submission" date="2021-06" db="EMBL/GenBank/DDBJ databases">
        <authorList>
            <person name="Kallberg Y."/>
            <person name="Tangrot J."/>
            <person name="Rosling A."/>
        </authorList>
    </citation>
    <scope>NUCLEOTIDE SEQUENCE</scope>
    <source>
        <strain evidence="2">MA453B</strain>
    </source>
</reference>
<organism evidence="2 3">
    <name type="scientific">Dentiscutata erythropus</name>
    <dbReference type="NCBI Taxonomy" id="1348616"/>
    <lineage>
        <taxon>Eukaryota</taxon>
        <taxon>Fungi</taxon>
        <taxon>Fungi incertae sedis</taxon>
        <taxon>Mucoromycota</taxon>
        <taxon>Glomeromycotina</taxon>
        <taxon>Glomeromycetes</taxon>
        <taxon>Diversisporales</taxon>
        <taxon>Gigasporaceae</taxon>
        <taxon>Dentiscutata</taxon>
    </lineage>
</organism>
<keyword evidence="1" id="KW-0812">Transmembrane</keyword>
<keyword evidence="3" id="KW-1185">Reference proteome</keyword>
<comment type="caution">
    <text evidence="2">The sequence shown here is derived from an EMBL/GenBank/DDBJ whole genome shotgun (WGS) entry which is preliminary data.</text>
</comment>
<feature type="transmembrane region" description="Helical" evidence="1">
    <location>
        <begin position="24"/>
        <end position="46"/>
    </location>
</feature>
<evidence type="ECO:0000313" key="2">
    <source>
        <dbReference type="EMBL" id="CAG8648766.1"/>
    </source>
</evidence>
<keyword evidence="1" id="KW-0472">Membrane</keyword>